<accession>B8PQ64</accession>
<reference evidence="1" key="1">
    <citation type="submission" date="2007-06" db="EMBL/GenBank/DDBJ databases">
        <authorList>
            <person name="Desjardins C.A."/>
            <person name="Gundersen-Rindal D.E."/>
            <person name="Hostetler J.B."/>
            <person name="Tallon L.J."/>
            <person name="Utterback T.R."/>
            <person name="Fuester R.W."/>
            <person name="Schatz M.C."/>
            <person name="Pedroni M.J."/>
            <person name="Fadrosh D.W."/>
            <person name="Haas B.J."/>
            <person name="Toms B.S."/>
            <person name="Chen D."/>
            <person name="Nene V."/>
        </authorList>
    </citation>
    <scope>NUCLEOTIDE SEQUENCE</scope>
</reference>
<organism evidence="1">
    <name type="scientific">Bracoviriform facetosae</name>
    <dbReference type="NCBI Taxonomy" id="2083300"/>
    <lineage>
        <taxon>Viruses</taxon>
        <taxon>Viruses incertae sedis</taxon>
        <taxon>Polydnaviriformidae</taxon>
        <taxon>Bracoviriform</taxon>
    </lineage>
</organism>
<evidence type="ECO:0000313" key="1">
    <source>
        <dbReference type="EMBL" id="ACE75490.1"/>
    </source>
</evidence>
<protein>
    <submittedName>
        <fullName evidence="1">Uncharacterized protein</fullName>
    </submittedName>
</protein>
<dbReference type="EMBL" id="EU001270">
    <property type="protein sequence ID" value="ACE75490.1"/>
    <property type="molecule type" value="Genomic_DNA"/>
</dbReference>
<name>B8PQ64_9VIRU</name>
<gene>
    <name evidence="1" type="ORF">GFV_13g0040</name>
</gene>
<proteinExistence type="predicted"/>
<sequence>MSCYVCKNRYVLPFVRLAKPLVFYRSDWVFFVFRATTHKNIYVVPRTWLAFDNFECALWKIHADHYRQYGNTKGFKVEINGVSAHMENYRDHLWLKKENDFTEKPDPKKYSSAFVTCIHCNKI</sequence>